<keyword evidence="1" id="KW-0805">Transcription regulation</keyword>
<keyword evidence="2" id="KW-0804">Transcription</keyword>
<comment type="caution">
    <text evidence="4">The sequence shown here is derived from an EMBL/GenBank/DDBJ whole genome shotgun (WGS) entry which is preliminary data.</text>
</comment>
<dbReference type="InterPro" id="IPR004111">
    <property type="entry name" value="Repressor_TetR_C"/>
</dbReference>
<evidence type="ECO:0000256" key="2">
    <source>
        <dbReference type="ARBA" id="ARBA00023163"/>
    </source>
</evidence>
<dbReference type="Gene3D" id="1.10.357.10">
    <property type="entry name" value="Tetracycline Repressor, domain 2"/>
    <property type="match status" value="1"/>
</dbReference>
<dbReference type="EMBL" id="JBIRUQ010000001">
    <property type="protein sequence ID" value="MFI1459440.1"/>
    <property type="molecule type" value="Genomic_DNA"/>
</dbReference>
<dbReference type="Proteomes" id="UP001611263">
    <property type="component" value="Unassembled WGS sequence"/>
</dbReference>
<proteinExistence type="predicted"/>
<reference evidence="4 5" key="1">
    <citation type="submission" date="2024-10" db="EMBL/GenBank/DDBJ databases">
        <title>The Natural Products Discovery Center: Release of the First 8490 Sequenced Strains for Exploring Actinobacteria Biosynthetic Diversity.</title>
        <authorList>
            <person name="Kalkreuter E."/>
            <person name="Kautsar S.A."/>
            <person name="Yang D."/>
            <person name="Bader C.D."/>
            <person name="Teijaro C.N."/>
            <person name="Fluegel L."/>
            <person name="Davis C.M."/>
            <person name="Simpson J.R."/>
            <person name="Lauterbach L."/>
            <person name="Steele A.D."/>
            <person name="Gui C."/>
            <person name="Meng S."/>
            <person name="Li G."/>
            <person name="Viehrig K."/>
            <person name="Ye F."/>
            <person name="Su P."/>
            <person name="Kiefer A.F."/>
            <person name="Nichols A."/>
            <person name="Cepeda A.J."/>
            <person name="Yan W."/>
            <person name="Fan B."/>
            <person name="Jiang Y."/>
            <person name="Adhikari A."/>
            <person name="Zheng C.-J."/>
            <person name="Schuster L."/>
            <person name="Cowan T.M."/>
            <person name="Smanski M.J."/>
            <person name="Chevrette M.G."/>
            <person name="De Carvalho L.P.S."/>
            <person name="Shen B."/>
        </authorList>
    </citation>
    <scope>NUCLEOTIDE SEQUENCE [LARGE SCALE GENOMIC DNA]</scope>
    <source>
        <strain evidence="4 5">NPDC020568</strain>
    </source>
</reference>
<sequence>MTAPALLADVERVFAALVDAGLGPIQAYRSFQSVTGLVEGLSALRTSASEADGNGMTSRWKTLEIPAILERLGRKEHPVQSALLESLDEAMDVDSMFEFGLARLLDGIEQVVEQG</sequence>
<dbReference type="InterPro" id="IPR036271">
    <property type="entry name" value="Tet_transcr_reg_TetR-rel_C_sf"/>
</dbReference>
<evidence type="ECO:0000259" key="3">
    <source>
        <dbReference type="Pfam" id="PF02909"/>
    </source>
</evidence>
<evidence type="ECO:0000313" key="5">
    <source>
        <dbReference type="Proteomes" id="UP001611263"/>
    </source>
</evidence>
<dbReference type="GeneID" id="93506311"/>
<protein>
    <submittedName>
        <fullName evidence="4">TetR/AcrR family transcriptional regulator C-terminal domain-containing protein</fullName>
    </submittedName>
</protein>
<dbReference type="RefSeq" id="WP_033241314.1">
    <property type="nucleotide sequence ID" value="NZ_JBIRUQ010000001.1"/>
</dbReference>
<dbReference type="SUPFAM" id="SSF48498">
    <property type="entry name" value="Tetracyclin repressor-like, C-terminal domain"/>
    <property type="match status" value="1"/>
</dbReference>
<name>A0ABW7TJB5_9NOCA</name>
<evidence type="ECO:0000313" key="4">
    <source>
        <dbReference type="EMBL" id="MFI1459440.1"/>
    </source>
</evidence>
<keyword evidence="5" id="KW-1185">Reference proteome</keyword>
<feature type="domain" description="Tetracycline repressor TetR C-terminal" evidence="3">
    <location>
        <begin position="3"/>
        <end position="111"/>
    </location>
</feature>
<dbReference type="Pfam" id="PF02909">
    <property type="entry name" value="TetR_C_1"/>
    <property type="match status" value="1"/>
</dbReference>
<accession>A0ABW7TJB5</accession>
<gene>
    <name evidence="4" type="ORF">ACH4WX_01815</name>
</gene>
<organism evidence="4 5">
    <name type="scientific">Nocardia carnea</name>
    <dbReference type="NCBI Taxonomy" id="37328"/>
    <lineage>
        <taxon>Bacteria</taxon>
        <taxon>Bacillati</taxon>
        <taxon>Actinomycetota</taxon>
        <taxon>Actinomycetes</taxon>
        <taxon>Mycobacteriales</taxon>
        <taxon>Nocardiaceae</taxon>
        <taxon>Nocardia</taxon>
    </lineage>
</organism>
<evidence type="ECO:0000256" key="1">
    <source>
        <dbReference type="ARBA" id="ARBA00023015"/>
    </source>
</evidence>